<dbReference type="InterPro" id="IPR000571">
    <property type="entry name" value="Znf_CCCH"/>
</dbReference>
<dbReference type="Gene3D" id="2.40.50.100">
    <property type="match status" value="1"/>
</dbReference>
<evidence type="ECO:0000256" key="3">
    <source>
        <dbReference type="ARBA" id="ARBA00030463"/>
    </source>
</evidence>
<evidence type="ECO:0000313" key="8">
    <source>
        <dbReference type="Proteomes" id="UP000030762"/>
    </source>
</evidence>
<dbReference type="OMA" id="TYSIRSC"/>
<dbReference type="InParanoid" id="T0R188"/>
<dbReference type="eggNOG" id="KOG3266">
    <property type="taxonomic scope" value="Eukaryota"/>
</dbReference>
<evidence type="ECO:0000256" key="1">
    <source>
        <dbReference type="ARBA" id="ARBA00010764"/>
    </source>
</evidence>
<keyword evidence="4" id="KW-0863">Zinc-finger</keyword>
<reference evidence="7 8" key="1">
    <citation type="submission" date="2012-04" db="EMBL/GenBank/DDBJ databases">
        <title>The Genome Sequence of Saprolegnia declina VS20.</title>
        <authorList>
            <consortium name="The Broad Institute Genome Sequencing Platform"/>
            <person name="Russ C."/>
            <person name="Nusbaum C."/>
            <person name="Tyler B."/>
            <person name="van West P."/>
            <person name="Dieguez-Uribeondo J."/>
            <person name="de Bruijn I."/>
            <person name="Tripathy S."/>
            <person name="Jiang R."/>
            <person name="Young S.K."/>
            <person name="Zeng Q."/>
            <person name="Gargeya S."/>
            <person name="Fitzgerald M."/>
            <person name="Haas B."/>
            <person name="Abouelleil A."/>
            <person name="Alvarado L."/>
            <person name="Arachchi H.M."/>
            <person name="Berlin A."/>
            <person name="Chapman S.B."/>
            <person name="Goldberg J."/>
            <person name="Griggs A."/>
            <person name="Gujja S."/>
            <person name="Hansen M."/>
            <person name="Howarth C."/>
            <person name="Imamovic A."/>
            <person name="Larimer J."/>
            <person name="McCowen C."/>
            <person name="Montmayeur A."/>
            <person name="Murphy C."/>
            <person name="Neiman D."/>
            <person name="Pearson M."/>
            <person name="Priest M."/>
            <person name="Roberts A."/>
            <person name="Saif S."/>
            <person name="Shea T."/>
            <person name="Sisk P."/>
            <person name="Sykes S."/>
            <person name="Wortman J."/>
            <person name="Nusbaum C."/>
            <person name="Birren B."/>
        </authorList>
    </citation>
    <scope>NUCLEOTIDE SEQUENCE [LARGE SCALE GENOMIC DNA]</scope>
    <source>
        <strain evidence="7 8">VS20</strain>
    </source>
</reference>
<dbReference type="EMBL" id="JH767135">
    <property type="protein sequence ID" value="EQC40721.1"/>
    <property type="molecule type" value="Genomic_DNA"/>
</dbReference>
<evidence type="ECO:0000256" key="4">
    <source>
        <dbReference type="PROSITE-ProRule" id="PRU00723"/>
    </source>
</evidence>
<dbReference type="GO" id="GO:0008270">
    <property type="term" value="F:zinc ion binding"/>
    <property type="evidence" value="ECO:0007669"/>
    <property type="project" value="UniProtKB-KW"/>
</dbReference>
<dbReference type="InterPro" id="IPR033753">
    <property type="entry name" value="GCV_H/Fam206"/>
</dbReference>
<dbReference type="AlphaFoldDB" id="T0R188"/>
<evidence type="ECO:0000313" key="7">
    <source>
        <dbReference type="EMBL" id="EQC40721.1"/>
    </source>
</evidence>
<gene>
    <name evidence="7" type="ORF">SDRG_01793</name>
</gene>
<feature type="region of interest" description="Disordered" evidence="5">
    <location>
        <begin position="1"/>
        <end position="54"/>
    </location>
</feature>
<dbReference type="GeneID" id="19942520"/>
<dbReference type="InterPro" id="IPR039169">
    <property type="entry name" value="Abitram"/>
</dbReference>
<evidence type="ECO:0000256" key="2">
    <source>
        <dbReference type="ARBA" id="ARBA00019325"/>
    </source>
</evidence>
<keyword evidence="4" id="KW-0862">Zinc</keyword>
<keyword evidence="4" id="KW-0479">Metal-binding</keyword>
<dbReference type="Proteomes" id="UP000030762">
    <property type="component" value="Unassembled WGS sequence"/>
</dbReference>
<dbReference type="SUPFAM" id="SSF51230">
    <property type="entry name" value="Single hybrid motif"/>
    <property type="match status" value="1"/>
</dbReference>
<protein>
    <recommendedName>
        <fullName evidence="2">Protein Abitram</fullName>
    </recommendedName>
    <alternativeName>
        <fullName evidence="3">Actin-binding transcription modulator</fullName>
    </alternativeName>
</protein>
<dbReference type="PROSITE" id="PS50103">
    <property type="entry name" value="ZF_C3H1"/>
    <property type="match status" value="1"/>
</dbReference>
<feature type="domain" description="C3H1-type" evidence="6">
    <location>
        <begin position="58"/>
        <end position="85"/>
    </location>
</feature>
<name>T0R188_SAPDV</name>
<comment type="similarity">
    <text evidence="1">Belongs to the ABITRAM family.</text>
</comment>
<dbReference type="RefSeq" id="XP_008605565.1">
    <property type="nucleotide sequence ID" value="XM_008607343.1"/>
</dbReference>
<feature type="zinc finger region" description="C3H1-type" evidence="4">
    <location>
        <begin position="58"/>
        <end position="85"/>
    </location>
</feature>
<dbReference type="Pfam" id="PF01597">
    <property type="entry name" value="GCV_H"/>
    <property type="match status" value="1"/>
</dbReference>
<keyword evidence="8" id="KW-1185">Reference proteome</keyword>
<accession>T0R188</accession>
<dbReference type="PANTHER" id="PTHR13651:SF0">
    <property type="entry name" value="PROTEIN ABITRAM"/>
    <property type="match status" value="1"/>
</dbReference>
<dbReference type="PANTHER" id="PTHR13651">
    <property type="entry name" value="PROTEIN ABITRAM"/>
    <property type="match status" value="1"/>
</dbReference>
<feature type="compositionally biased region" description="Low complexity" evidence="5">
    <location>
        <begin position="10"/>
        <end position="42"/>
    </location>
</feature>
<dbReference type="STRING" id="1156394.T0R188"/>
<evidence type="ECO:0000259" key="6">
    <source>
        <dbReference type="PROSITE" id="PS50103"/>
    </source>
</evidence>
<dbReference type="InterPro" id="IPR011053">
    <property type="entry name" value="Single_hybrid_motif"/>
</dbReference>
<dbReference type="GO" id="GO:0005634">
    <property type="term" value="C:nucleus"/>
    <property type="evidence" value="ECO:0007669"/>
    <property type="project" value="TreeGrafter"/>
</dbReference>
<proteinExistence type="inferred from homology"/>
<sequence length="296" mass="32740">MEASGKTTEAAPTAVLPVAAPAPAIETSTPTPTAAPAEAEPAQKLVGKKRRRERKQALKKSQLCRHFDKPTGCPFPDCVYAHGLDEIQDGGAITVSAQRKLLREQGEQRQNEKFILSTKDAKDAPVAEYVARTGSMVDRYYTRLYASDVLEKPNEDQFVNMHSNRLCVLGIAPGHAIFKDNLTVTKVEFEQSVLDNKVSGKKKKGGVWFNPQSIVCRIVCANDVTYSIRSCIRGALIEFNERLLETPELVTRKPFTEGFLAIVRPKPVEVAEIQASLLKHADYVALRGFTDPKVFQ</sequence>
<evidence type="ECO:0000256" key="5">
    <source>
        <dbReference type="SAM" id="MobiDB-lite"/>
    </source>
</evidence>
<dbReference type="OrthoDB" id="48130at2759"/>
<dbReference type="VEuPathDB" id="FungiDB:SDRG_01793"/>
<organism evidence="7 8">
    <name type="scientific">Saprolegnia diclina (strain VS20)</name>
    <dbReference type="NCBI Taxonomy" id="1156394"/>
    <lineage>
        <taxon>Eukaryota</taxon>
        <taxon>Sar</taxon>
        <taxon>Stramenopiles</taxon>
        <taxon>Oomycota</taxon>
        <taxon>Saprolegniomycetes</taxon>
        <taxon>Saprolegniales</taxon>
        <taxon>Saprolegniaceae</taxon>
        <taxon>Saprolegnia</taxon>
    </lineage>
</organism>